<dbReference type="Proteomes" id="UP000002316">
    <property type="component" value="Chromosome 2"/>
</dbReference>
<proteinExistence type="predicted"/>
<dbReference type="RefSeq" id="XP_011771791.1">
    <property type="nucleotide sequence ID" value="XM_011773489.1"/>
</dbReference>
<dbReference type="KEGG" id="tbg:TbgDal_II2290"/>
<sequence length="100" mass="11576">MMQHGKYKVIVTVEAKKERKREGIGEKHHSPTIPATFDSSIYYWGFRWKELCRRHSVHHFNSLQVHLSLLMSLGNGVGEVSLLTSLCLFNCCYWCCTLVC</sequence>
<dbReference type="AlphaFoldDB" id="C9ZJC7"/>
<accession>C9ZJC7</accession>
<dbReference type="GeneID" id="23858625"/>
<evidence type="ECO:0000313" key="1">
    <source>
        <dbReference type="EMBL" id="CBH09486.1"/>
    </source>
</evidence>
<dbReference type="EMBL" id="FN554965">
    <property type="protein sequence ID" value="CBH09486.1"/>
    <property type="molecule type" value="Genomic_DNA"/>
</dbReference>
<gene>
    <name evidence="1" type="ORF">TbgDal_II2290</name>
</gene>
<name>C9ZJC7_TRYB9</name>
<reference evidence="2" key="1">
    <citation type="journal article" date="2010" name="PLoS Negl. Trop. Dis.">
        <title>The genome sequence of Trypanosoma brucei gambiense, causative agent of chronic human african trypanosomiasis.</title>
        <authorList>
            <person name="Jackson A.P."/>
            <person name="Sanders M."/>
            <person name="Berry A."/>
            <person name="McQuillan J."/>
            <person name="Aslett M.A."/>
            <person name="Quail M.A."/>
            <person name="Chukualim B."/>
            <person name="Capewell P."/>
            <person name="MacLeod A."/>
            <person name="Melville S.E."/>
            <person name="Gibson W."/>
            <person name="Barry J.D."/>
            <person name="Berriman M."/>
            <person name="Hertz-Fowler C."/>
        </authorList>
    </citation>
    <scope>NUCLEOTIDE SEQUENCE [LARGE SCALE GENOMIC DNA]</scope>
    <source>
        <strain evidence="2">MHOM/CI/86/DAL972</strain>
    </source>
</reference>
<protein>
    <submittedName>
        <fullName evidence="1">Uncharacterized protein</fullName>
    </submittedName>
</protein>
<organism evidence="1 2">
    <name type="scientific">Trypanosoma brucei gambiense (strain MHOM/CI/86/DAL972)</name>
    <dbReference type="NCBI Taxonomy" id="679716"/>
    <lineage>
        <taxon>Eukaryota</taxon>
        <taxon>Discoba</taxon>
        <taxon>Euglenozoa</taxon>
        <taxon>Kinetoplastea</taxon>
        <taxon>Metakinetoplastina</taxon>
        <taxon>Trypanosomatida</taxon>
        <taxon>Trypanosomatidae</taxon>
        <taxon>Trypanosoma</taxon>
    </lineage>
</organism>
<evidence type="ECO:0000313" key="2">
    <source>
        <dbReference type="Proteomes" id="UP000002316"/>
    </source>
</evidence>